<dbReference type="AlphaFoldDB" id="L0DNQ4"/>
<dbReference type="STRING" id="886293.Sinac_6365"/>
<feature type="compositionally biased region" description="Low complexity" evidence="1">
    <location>
        <begin position="163"/>
        <end position="173"/>
    </location>
</feature>
<name>L0DNQ4_SINAD</name>
<proteinExistence type="predicted"/>
<feature type="compositionally biased region" description="Low complexity" evidence="1">
    <location>
        <begin position="212"/>
        <end position="225"/>
    </location>
</feature>
<dbReference type="Proteomes" id="UP000010798">
    <property type="component" value="Chromosome"/>
</dbReference>
<keyword evidence="4" id="KW-1185">Reference proteome</keyword>
<accession>L0DNQ4</accession>
<dbReference type="KEGG" id="saci:Sinac_6365"/>
<protein>
    <submittedName>
        <fullName evidence="3">Uncharacterized protein</fullName>
    </submittedName>
</protein>
<sequence>MLTKSWRRLRSPAAWAFLLIMGAPMLAEAQQGGLFPLAPIKRQRVPCNQENPVYGLYRHEYFGYHPTCWRKFPAGWGCPSPEAPNAAASFQKRPRDPAMPLTPDDFGGPGRDREPMDGNEPEGPAGPDGAELPPLPEGGVRRPFQTDRDRPNTAPAPAPRQAPAPGSNTNPLDLLPPPTDAPGDRPSNPPSPDLPPTVEATDPSTISGPIEAPLLALPDPAAPAASSNNAQGALAPANPAIGPGASNFSQPAPKQAPRRTSLLGGLFGNAGRTRR</sequence>
<feature type="signal peptide" evidence="2">
    <location>
        <begin position="1"/>
        <end position="29"/>
    </location>
</feature>
<evidence type="ECO:0000256" key="2">
    <source>
        <dbReference type="SAM" id="SignalP"/>
    </source>
</evidence>
<dbReference type="eggNOG" id="ENOG5034787">
    <property type="taxonomic scope" value="Bacteria"/>
</dbReference>
<feature type="region of interest" description="Disordered" evidence="1">
    <location>
        <begin position="84"/>
        <end position="275"/>
    </location>
</feature>
<feature type="chain" id="PRO_5003941017" evidence="2">
    <location>
        <begin position="30"/>
        <end position="275"/>
    </location>
</feature>
<organism evidence="3 4">
    <name type="scientific">Singulisphaera acidiphila (strain ATCC BAA-1392 / DSM 18658 / VKM B-2454 / MOB10)</name>
    <dbReference type="NCBI Taxonomy" id="886293"/>
    <lineage>
        <taxon>Bacteria</taxon>
        <taxon>Pseudomonadati</taxon>
        <taxon>Planctomycetota</taxon>
        <taxon>Planctomycetia</taxon>
        <taxon>Isosphaerales</taxon>
        <taxon>Isosphaeraceae</taxon>
        <taxon>Singulisphaera</taxon>
    </lineage>
</organism>
<dbReference type="HOGENOM" id="CLU_849351_0_0_0"/>
<keyword evidence="2" id="KW-0732">Signal</keyword>
<evidence type="ECO:0000256" key="1">
    <source>
        <dbReference type="SAM" id="MobiDB-lite"/>
    </source>
</evidence>
<dbReference type="OrthoDB" id="292529at2"/>
<dbReference type="RefSeq" id="WP_015249528.1">
    <property type="nucleotide sequence ID" value="NC_019892.1"/>
</dbReference>
<reference evidence="3 4" key="1">
    <citation type="submission" date="2012-02" db="EMBL/GenBank/DDBJ databases">
        <title>Complete sequence of chromosome of Singulisphaera acidiphila DSM 18658.</title>
        <authorList>
            <consortium name="US DOE Joint Genome Institute (JGI-PGF)"/>
            <person name="Lucas S."/>
            <person name="Copeland A."/>
            <person name="Lapidus A."/>
            <person name="Glavina del Rio T."/>
            <person name="Dalin E."/>
            <person name="Tice H."/>
            <person name="Bruce D."/>
            <person name="Goodwin L."/>
            <person name="Pitluck S."/>
            <person name="Peters L."/>
            <person name="Ovchinnikova G."/>
            <person name="Chertkov O."/>
            <person name="Kyrpides N."/>
            <person name="Mavromatis K."/>
            <person name="Ivanova N."/>
            <person name="Brettin T."/>
            <person name="Detter J.C."/>
            <person name="Han C."/>
            <person name="Larimer F."/>
            <person name="Land M."/>
            <person name="Hauser L."/>
            <person name="Markowitz V."/>
            <person name="Cheng J.-F."/>
            <person name="Hugenholtz P."/>
            <person name="Woyke T."/>
            <person name="Wu D."/>
            <person name="Tindall B."/>
            <person name="Pomrenke H."/>
            <person name="Brambilla E."/>
            <person name="Klenk H.-P."/>
            <person name="Eisen J.A."/>
        </authorList>
    </citation>
    <scope>NUCLEOTIDE SEQUENCE [LARGE SCALE GENOMIC DNA]</scope>
    <source>
        <strain evidence="4">ATCC BAA-1392 / DSM 18658 / VKM B-2454 / MOB10</strain>
    </source>
</reference>
<dbReference type="EMBL" id="CP003364">
    <property type="protein sequence ID" value="AGA30445.1"/>
    <property type="molecule type" value="Genomic_DNA"/>
</dbReference>
<evidence type="ECO:0000313" key="3">
    <source>
        <dbReference type="EMBL" id="AGA30445.1"/>
    </source>
</evidence>
<evidence type="ECO:0000313" key="4">
    <source>
        <dbReference type="Proteomes" id="UP000010798"/>
    </source>
</evidence>
<gene>
    <name evidence="3" type="ordered locus">Sinac_6365</name>
</gene>